<organism evidence="1 2">
    <name type="scientific">Alligator mississippiensis</name>
    <name type="common">American alligator</name>
    <dbReference type="NCBI Taxonomy" id="8496"/>
    <lineage>
        <taxon>Eukaryota</taxon>
        <taxon>Metazoa</taxon>
        <taxon>Chordata</taxon>
        <taxon>Craniata</taxon>
        <taxon>Vertebrata</taxon>
        <taxon>Euteleostomi</taxon>
        <taxon>Archelosauria</taxon>
        <taxon>Archosauria</taxon>
        <taxon>Crocodylia</taxon>
        <taxon>Alligatoridae</taxon>
        <taxon>Alligatorinae</taxon>
        <taxon>Alligator</taxon>
    </lineage>
</organism>
<accession>A0A151M6C4</accession>
<name>A0A151M6C4_ALLMI</name>
<dbReference type="AlphaFoldDB" id="A0A151M6C4"/>
<evidence type="ECO:0000313" key="2">
    <source>
        <dbReference type="Proteomes" id="UP000050525"/>
    </source>
</evidence>
<keyword evidence="2" id="KW-1185">Reference proteome</keyword>
<proteinExistence type="predicted"/>
<reference evidence="1 2" key="1">
    <citation type="journal article" date="2012" name="Genome Biol.">
        <title>Sequencing three crocodilian genomes to illuminate the evolution of archosaurs and amniotes.</title>
        <authorList>
            <person name="St John J.A."/>
            <person name="Braun E.L."/>
            <person name="Isberg S.R."/>
            <person name="Miles L.G."/>
            <person name="Chong A.Y."/>
            <person name="Gongora J."/>
            <person name="Dalzell P."/>
            <person name="Moran C."/>
            <person name="Bed'hom B."/>
            <person name="Abzhanov A."/>
            <person name="Burgess S.C."/>
            <person name="Cooksey A.M."/>
            <person name="Castoe T.A."/>
            <person name="Crawford N.G."/>
            <person name="Densmore L.D."/>
            <person name="Drew J.C."/>
            <person name="Edwards S.V."/>
            <person name="Faircloth B.C."/>
            <person name="Fujita M.K."/>
            <person name="Greenwold M.J."/>
            <person name="Hoffmann F.G."/>
            <person name="Howard J.M."/>
            <person name="Iguchi T."/>
            <person name="Janes D.E."/>
            <person name="Khan S.Y."/>
            <person name="Kohno S."/>
            <person name="de Koning A.J."/>
            <person name="Lance S.L."/>
            <person name="McCarthy F.M."/>
            <person name="McCormack J.E."/>
            <person name="Merchant M.E."/>
            <person name="Peterson D.G."/>
            <person name="Pollock D.D."/>
            <person name="Pourmand N."/>
            <person name="Raney B.J."/>
            <person name="Roessler K.A."/>
            <person name="Sanford J.R."/>
            <person name="Sawyer R.H."/>
            <person name="Schmidt C.J."/>
            <person name="Triplett E.W."/>
            <person name="Tuberville T.D."/>
            <person name="Venegas-Anaya M."/>
            <person name="Howard J.T."/>
            <person name="Jarvis E.D."/>
            <person name="Guillette L.J.Jr."/>
            <person name="Glenn T.C."/>
            <person name="Green R.E."/>
            <person name="Ray D.A."/>
        </authorList>
    </citation>
    <scope>NUCLEOTIDE SEQUENCE [LARGE SCALE GENOMIC DNA]</scope>
    <source>
        <strain evidence="1">KSC_2009_1</strain>
    </source>
</reference>
<dbReference type="EMBL" id="AKHW03006437">
    <property type="protein sequence ID" value="KYO20027.1"/>
    <property type="molecule type" value="Genomic_DNA"/>
</dbReference>
<comment type="caution">
    <text evidence="1">The sequence shown here is derived from an EMBL/GenBank/DDBJ whole genome shotgun (WGS) entry which is preliminary data.</text>
</comment>
<sequence length="87" mass="9640">MFPVCTVPRSRGAVSSGGLINLEISPDTFSLTIRQEVPLPHLAPLGPEAVSSQGKFRIVTMTVFYPERIIKNNLKDGQDKQWSGDWI</sequence>
<dbReference type="Proteomes" id="UP000050525">
    <property type="component" value="Unassembled WGS sequence"/>
</dbReference>
<evidence type="ECO:0000313" key="1">
    <source>
        <dbReference type="EMBL" id="KYO20027.1"/>
    </source>
</evidence>
<protein>
    <submittedName>
        <fullName evidence="1">Uncharacterized protein</fullName>
    </submittedName>
</protein>
<gene>
    <name evidence="1" type="ORF">Y1Q_0010627</name>
</gene>